<name>A0ABR2U0U8_9ROSI</name>
<keyword evidence="3" id="KW-1185">Reference proteome</keyword>
<dbReference type="EMBL" id="JBBPBN010000003">
    <property type="protein sequence ID" value="KAK9043262.1"/>
    <property type="molecule type" value="Genomic_DNA"/>
</dbReference>
<gene>
    <name evidence="2" type="ORF">V6N11_071609</name>
</gene>
<organism evidence="2 3">
    <name type="scientific">Hibiscus sabdariffa</name>
    <name type="common">roselle</name>
    <dbReference type="NCBI Taxonomy" id="183260"/>
    <lineage>
        <taxon>Eukaryota</taxon>
        <taxon>Viridiplantae</taxon>
        <taxon>Streptophyta</taxon>
        <taxon>Embryophyta</taxon>
        <taxon>Tracheophyta</taxon>
        <taxon>Spermatophyta</taxon>
        <taxon>Magnoliopsida</taxon>
        <taxon>eudicotyledons</taxon>
        <taxon>Gunneridae</taxon>
        <taxon>Pentapetalae</taxon>
        <taxon>rosids</taxon>
        <taxon>malvids</taxon>
        <taxon>Malvales</taxon>
        <taxon>Malvaceae</taxon>
        <taxon>Malvoideae</taxon>
        <taxon>Hibiscus</taxon>
    </lineage>
</organism>
<evidence type="ECO:0008006" key="4">
    <source>
        <dbReference type="Google" id="ProtNLM"/>
    </source>
</evidence>
<sequence length="95" mass="10053">MSCVRPWIHGAWLCDVSLICSMPFGGLSGLPYIFRTKVCDVKACCAGWPLLLEPMAYSVPNHASSGAPQPIRGLLISLLGTQASSIGLTCGCRVT</sequence>
<accession>A0ABR2U0U8</accession>
<protein>
    <recommendedName>
        <fullName evidence="4">Secreted protein</fullName>
    </recommendedName>
</protein>
<evidence type="ECO:0000256" key="1">
    <source>
        <dbReference type="SAM" id="SignalP"/>
    </source>
</evidence>
<feature type="chain" id="PRO_5045673344" description="Secreted protein" evidence="1">
    <location>
        <begin position="30"/>
        <end position="95"/>
    </location>
</feature>
<evidence type="ECO:0000313" key="3">
    <source>
        <dbReference type="Proteomes" id="UP001396334"/>
    </source>
</evidence>
<comment type="caution">
    <text evidence="2">The sequence shown here is derived from an EMBL/GenBank/DDBJ whole genome shotgun (WGS) entry which is preliminary data.</text>
</comment>
<dbReference type="Proteomes" id="UP001396334">
    <property type="component" value="Unassembled WGS sequence"/>
</dbReference>
<proteinExistence type="predicted"/>
<keyword evidence="1" id="KW-0732">Signal</keyword>
<evidence type="ECO:0000313" key="2">
    <source>
        <dbReference type="EMBL" id="KAK9043262.1"/>
    </source>
</evidence>
<reference evidence="2 3" key="1">
    <citation type="journal article" date="2024" name="G3 (Bethesda)">
        <title>Genome assembly of Hibiscus sabdariffa L. provides insights into metabolisms of medicinal natural products.</title>
        <authorList>
            <person name="Kim T."/>
        </authorList>
    </citation>
    <scope>NUCLEOTIDE SEQUENCE [LARGE SCALE GENOMIC DNA]</scope>
    <source>
        <strain evidence="2">TK-2024</strain>
        <tissue evidence="2">Old leaves</tissue>
    </source>
</reference>
<feature type="signal peptide" evidence="1">
    <location>
        <begin position="1"/>
        <end position="29"/>
    </location>
</feature>